<reference evidence="8" key="1">
    <citation type="submission" date="2017-08" db="EMBL/GenBank/DDBJ databases">
        <authorList>
            <person name="Cuomo C."/>
            <person name="Billmyre B."/>
            <person name="Heitman J."/>
        </authorList>
    </citation>
    <scope>NUCLEOTIDE SEQUENCE</scope>
    <source>
        <strain evidence="8">CBS 12478</strain>
    </source>
</reference>
<dbReference type="PANTHER" id="PTHR42718">
    <property type="entry name" value="MAJOR FACILITATOR SUPERFAMILY MULTIDRUG TRANSPORTER MFSC"/>
    <property type="match status" value="1"/>
</dbReference>
<feature type="compositionally biased region" description="Basic and acidic residues" evidence="5">
    <location>
        <begin position="40"/>
        <end position="51"/>
    </location>
</feature>
<dbReference type="GO" id="GO:0022857">
    <property type="term" value="F:transmembrane transporter activity"/>
    <property type="evidence" value="ECO:0007669"/>
    <property type="project" value="InterPro"/>
</dbReference>
<dbReference type="InterPro" id="IPR036259">
    <property type="entry name" value="MFS_trans_sf"/>
</dbReference>
<dbReference type="PROSITE" id="PS50850">
    <property type="entry name" value="MFS"/>
    <property type="match status" value="1"/>
</dbReference>
<comment type="subcellular location">
    <subcellularLocation>
        <location evidence="1">Membrane</location>
        <topology evidence="1">Multi-pass membrane protein</topology>
    </subcellularLocation>
</comment>
<accession>A0AAJ8MZX7</accession>
<feature type="region of interest" description="Disordered" evidence="5">
    <location>
        <begin position="598"/>
        <end position="626"/>
    </location>
</feature>
<evidence type="ECO:0000313" key="9">
    <source>
        <dbReference type="Proteomes" id="UP000322225"/>
    </source>
</evidence>
<dbReference type="PANTHER" id="PTHR42718:SF1">
    <property type="entry name" value="LOW AFFINITY AMMONIUM TRANSPORTER"/>
    <property type="match status" value="1"/>
</dbReference>
<feature type="region of interest" description="Disordered" evidence="5">
    <location>
        <begin position="1"/>
        <end position="129"/>
    </location>
</feature>
<sequence length="626" mass="67839">MSGQEHFRVCSTDEVSTMSSSLYGKTGNGPTSGEALLEMARTDSVEQREVDSEMTLTSAPEGPKAGMTDVKCYDSQDGPGLVSSRESSQSSSQQTQAIPLPHSSVVGLPDGFLPPNSESEKSNGTPPRPHFLDDKSSLFKLTFIIVCCATQLLTQAQFGMLVFPLHAIAETLGTQDPGEMSWISASYGLTIGMFLVMAGRLGDMYGPKLVWKAGCVVIIVANVGSGFCKSPIPFDICRALTGLGSALALPNALAILGRTFPPGRTRNMVFATLGALAPAGFWVGGIISALFAQFVSIPWIWWFTAIFTFVFLLIGLLVLPRDTPHPDPSSRRFDYLGTLLLSLAMGLFNFSWNQAALVGWSEPYVYAILIVSLLCFPAFFLWEKKVGERALIPVEVLTRQSLLVYLCLWLGWMSLGTLLIYSSFFIYNIRGHHQPLTLVAQMFPLVPAGVIAALIVPWLLHNVPGHIIFLIAMIAFALCNLLAATAPSHSTYWGNTFFSFIIGAVGPDLSFSTGQLIVSNSVDHRFQGIAAGMVSMITNYSMSIGLGMTGTVERYVRGSGNSLEDVLRGYRAGFWFSTGLGALSTVIVALFVRMPKQQHRSKDSNQDEEKGQIAMTEGVGSRAEEV</sequence>
<evidence type="ECO:0000256" key="6">
    <source>
        <dbReference type="SAM" id="Phobius"/>
    </source>
</evidence>
<feature type="transmembrane region" description="Helical" evidence="6">
    <location>
        <begin position="299"/>
        <end position="320"/>
    </location>
</feature>
<dbReference type="Gene3D" id="1.20.1250.20">
    <property type="entry name" value="MFS general substrate transporter like domains"/>
    <property type="match status" value="1"/>
</dbReference>
<gene>
    <name evidence="8" type="ORF">CI109_106654</name>
</gene>
<keyword evidence="3 6" id="KW-1133">Transmembrane helix</keyword>
<dbReference type="CDD" id="cd17476">
    <property type="entry name" value="MFS_Amf1_MDR_like"/>
    <property type="match status" value="1"/>
</dbReference>
<feature type="transmembrane region" description="Helical" evidence="6">
    <location>
        <begin position="572"/>
        <end position="592"/>
    </location>
</feature>
<dbReference type="EMBL" id="CP144062">
    <property type="protein sequence ID" value="WWD22165.1"/>
    <property type="molecule type" value="Genomic_DNA"/>
</dbReference>
<feature type="transmembrane region" description="Helical" evidence="6">
    <location>
        <begin position="180"/>
        <end position="197"/>
    </location>
</feature>
<feature type="transmembrane region" description="Helical" evidence="6">
    <location>
        <begin position="438"/>
        <end position="460"/>
    </location>
</feature>
<dbReference type="RefSeq" id="XP_031857395.2">
    <property type="nucleotide sequence ID" value="XM_032008336.2"/>
</dbReference>
<feature type="transmembrane region" description="Helical" evidence="6">
    <location>
        <begin position="209"/>
        <end position="227"/>
    </location>
</feature>
<keyword evidence="9" id="KW-1185">Reference proteome</keyword>
<feature type="compositionally biased region" description="Low complexity" evidence="5">
    <location>
        <begin position="83"/>
        <end position="96"/>
    </location>
</feature>
<feature type="transmembrane region" description="Helical" evidence="6">
    <location>
        <begin position="497"/>
        <end position="518"/>
    </location>
</feature>
<dbReference type="GeneID" id="43592508"/>
<feature type="transmembrane region" description="Helical" evidence="6">
    <location>
        <begin position="239"/>
        <end position="257"/>
    </location>
</feature>
<feature type="transmembrane region" description="Helical" evidence="6">
    <location>
        <begin position="530"/>
        <end position="552"/>
    </location>
</feature>
<dbReference type="SUPFAM" id="SSF103473">
    <property type="entry name" value="MFS general substrate transporter"/>
    <property type="match status" value="1"/>
</dbReference>
<feature type="domain" description="Major facilitator superfamily (MFS) profile" evidence="7">
    <location>
        <begin position="143"/>
        <end position="596"/>
    </location>
</feature>
<evidence type="ECO:0000256" key="1">
    <source>
        <dbReference type="ARBA" id="ARBA00004141"/>
    </source>
</evidence>
<evidence type="ECO:0000259" key="7">
    <source>
        <dbReference type="PROSITE" id="PS50850"/>
    </source>
</evidence>
<feature type="transmembrane region" description="Helical" evidence="6">
    <location>
        <begin position="269"/>
        <end position="293"/>
    </location>
</feature>
<dbReference type="Proteomes" id="UP000322225">
    <property type="component" value="Chromosome 12"/>
</dbReference>
<feature type="transmembrane region" description="Helical" evidence="6">
    <location>
        <begin position="364"/>
        <end position="382"/>
    </location>
</feature>
<name>A0AAJ8MZX7_9TREE</name>
<dbReference type="GO" id="GO:0016020">
    <property type="term" value="C:membrane"/>
    <property type="evidence" value="ECO:0007669"/>
    <property type="project" value="UniProtKB-SubCell"/>
</dbReference>
<evidence type="ECO:0000256" key="4">
    <source>
        <dbReference type="ARBA" id="ARBA00023136"/>
    </source>
</evidence>
<dbReference type="FunFam" id="1.20.1250.20:FF:000506">
    <property type="entry name" value="MFS transporter, putative"/>
    <property type="match status" value="1"/>
</dbReference>
<dbReference type="InterPro" id="IPR011701">
    <property type="entry name" value="MFS"/>
</dbReference>
<dbReference type="KEGG" id="ksn:43592508"/>
<protein>
    <recommendedName>
        <fullName evidence="7">Major facilitator superfamily (MFS) profile domain-containing protein</fullName>
    </recommendedName>
</protein>
<evidence type="ECO:0000256" key="5">
    <source>
        <dbReference type="SAM" id="MobiDB-lite"/>
    </source>
</evidence>
<dbReference type="AlphaFoldDB" id="A0AAJ8MZX7"/>
<dbReference type="Gene3D" id="1.20.1720.10">
    <property type="entry name" value="Multidrug resistance protein D"/>
    <property type="match status" value="1"/>
</dbReference>
<feature type="compositionally biased region" description="Polar residues" evidence="5">
    <location>
        <begin position="13"/>
        <end position="31"/>
    </location>
</feature>
<feature type="transmembrane region" description="Helical" evidence="6">
    <location>
        <begin position="467"/>
        <end position="485"/>
    </location>
</feature>
<feature type="transmembrane region" description="Helical" evidence="6">
    <location>
        <begin position="332"/>
        <end position="352"/>
    </location>
</feature>
<reference evidence="8" key="2">
    <citation type="submission" date="2024-01" db="EMBL/GenBank/DDBJ databases">
        <title>Comparative genomics of Cryptococcus and Kwoniella reveals pathogenesis evolution and contrasting modes of karyotype evolution via chromosome fusion or intercentromeric recombination.</title>
        <authorList>
            <person name="Coelho M.A."/>
            <person name="David-Palma M."/>
            <person name="Shea T."/>
            <person name="Bowers K."/>
            <person name="McGinley-Smith S."/>
            <person name="Mohammad A.W."/>
            <person name="Gnirke A."/>
            <person name="Yurkov A.M."/>
            <person name="Nowrousian M."/>
            <person name="Sun S."/>
            <person name="Cuomo C.A."/>
            <person name="Heitman J."/>
        </authorList>
    </citation>
    <scope>NUCLEOTIDE SEQUENCE</scope>
    <source>
        <strain evidence="8">CBS 12478</strain>
    </source>
</reference>
<evidence type="ECO:0000256" key="2">
    <source>
        <dbReference type="ARBA" id="ARBA00022692"/>
    </source>
</evidence>
<feature type="transmembrane region" description="Helical" evidence="6">
    <location>
        <begin position="402"/>
        <end position="426"/>
    </location>
</feature>
<dbReference type="InterPro" id="IPR020846">
    <property type="entry name" value="MFS_dom"/>
</dbReference>
<proteinExistence type="predicted"/>
<organism evidence="8 9">
    <name type="scientific">Kwoniella shandongensis</name>
    <dbReference type="NCBI Taxonomy" id="1734106"/>
    <lineage>
        <taxon>Eukaryota</taxon>
        <taxon>Fungi</taxon>
        <taxon>Dikarya</taxon>
        <taxon>Basidiomycota</taxon>
        <taxon>Agaricomycotina</taxon>
        <taxon>Tremellomycetes</taxon>
        <taxon>Tremellales</taxon>
        <taxon>Cryptococcaceae</taxon>
        <taxon>Kwoniella</taxon>
    </lineage>
</organism>
<evidence type="ECO:0000313" key="8">
    <source>
        <dbReference type="EMBL" id="WWD22165.1"/>
    </source>
</evidence>
<keyword evidence="2 6" id="KW-0812">Transmembrane</keyword>
<dbReference type="Pfam" id="PF07690">
    <property type="entry name" value="MFS_1"/>
    <property type="match status" value="1"/>
</dbReference>
<feature type="transmembrane region" description="Helical" evidence="6">
    <location>
        <begin position="138"/>
        <end position="160"/>
    </location>
</feature>
<keyword evidence="4 6" id="KW-0472">Membrane</keyword>
<feature type="compositionally biased region" description="Basic and acidic residues" evidence="5">
    <location>
        <begin position="600"/>
        <end position="611"/>
    </location>
</feature>
<evidence type="ECO:0000256" key="3">
    <source>
        <dbReference type="ARBA" id="ARBA00022989"/>
    </source>
</evidence>